<feature type="region of interest" description="Disordered" evidence="1">
    <location>
        <begin position="1"/>
        <end position="63"/>
    </location>
</feature>
<evidence type="ECO:0000256" key="1">
    <source>
        <dbReference type="SAM" id="MobiDB-lite"/>
    </source>
</evidence>
<protein>
    <submittedName>
        <fullName evidence="2">Uncharacterized protein</fullName>
    </submittedName>
</protein>
<evidence type="ECO:0000313" key="2">
    <source>
        <dbReference type="EMBL" id="KAL0398310.1"/>
    </source>
</evidence>
<accession>A0AAW2T1P3</accession>
<proteinExistence type="predicted"/>
<dbReference type="EMBL" id="JACGWJ010000009">
    <property type="protein sequence ID" value="KAL0398310.1"/>
    <property type="molecule type" value="Genomic_DNA"/>
</dbReference>
<dbReference type="AlphaFoldDB" id="A0AAW2T1P3"/>
<gene>
    <name evidence="2" type="ORF">Sradi_2174300</name>
</gene>
<reference evidence="2" key="2">
    <citation type="journal article" date="2024" name="Plant">
        <title>Genomic evolution and insights into agronomic trait innovations of Sesamum species.</title>
        <authorList>
            <person name="Miao H."/>
            <person name="Wang L."/>
            <person name="Qu L."/>
            <person name="Liu H."/>
            <person name="Sun Y."/>
            <person name="Le M."/>
            <person name="Wang Q."/>
            <person name="Wei S."/>
            <person name="Zheng Y."/>
            <person name="Lin W."/>
            <person name="Duan Y."/>
            <person name="Cao H."/>
            <person name="Xiong S."/>
            <person name="Wang X."/>
            <person name="Wei L."/>
            <person name="Li C."/>
            <person name="Ma Q."/>
            <person name="Ju M."/>
            <person name="Zhao R."/>
            <person name="Li G."/>
            <person name="Mu C."/>
            <person name="Tian Q."/>
            <person name="Mei H."/>
            <person name="Zhang T."/>
            <person name="Gao T."/>
            <person name="Zhang H."/>
        </authorList>
    </citation>
    <scope>NUCLEOTIDE SEQUENCE</scope>
    <source>
        <strain evidence="2">G02</strain>
    </source>
</reference>
<organism evidence="2">
    <name type="scientific">Sesamum radiatum</name>
    <name type="common">Black benniseed</name>
    <dbReference type="NCBI Taxonomy" id="300843"/>
    <lineage>
        <taxon>Eukaryota</taxon>
        <taxon>Viridiplantae</taxon>
        <taxon>Streptophyta</taxon>
        <taxon>Embryophyta</taxon>
        <taxon>Tracheophyta</taxon>
        <taxon>Spermatophyta</taxon>
        <taxon>Magnoliopsida</taxon>
        <taxon>eudicotyledons</taxon>
        <taxon>Gunneridae</taxon>
        <taxon>Pentapetalae</taxon>
        <taxon>asterids</taxon>
        <taxon>lamiids</taxon>
        <taxon>Lamiales</taxon>
        <taxon>Pedaliaceae</taxon>
        <taxon>Sesamum</taxon>
    </lineage>
</organism>
<reference evidence="2" key="1">
    <citation type="submission" date="2020-06" db="EMBL/GenBank/DDBJ databases">
        <authorList>
            <person name="Li T."/>
            <person name="Hu X."/>
            <person name="Zhang T."/>
            <person name="Song X."/>
            <person name="Zhang H."/>
            <person name="Dai N."/>
            <person name="Sheng W."/>
            <person name="Hou X."/>
            <person name="Wei L."/>
        </authorList>
    </citation>
    <scope>NUCLEOTIDE SEQUENCE</scope>
    <source>
        <strain evidence="2">G02</strain>
        <tissue evidence="2">Leaf</tissue>
    </source>
</reference>
<comment type="caution">
    <text evidence="2">The sequence shown here is derived from an EMBL/GenBank/DDBJ whole genome shotgun (WGS) entry which is preliminary data.</text>
</comment>
<feature type="compositionally biased region" description="Basic and acidic residues" evidence="1">
    <location>
        <begin position="1"/>
        <end position="28"/>
    </location>
</feature>
<name>A0AAW2T1P3_SESRA</name>
<sequence length="63" mass="6929">MRESYFGSDRKEGEEEDRPVKRIAEQQGRRALRTGAEEGEAAEVEERRGVGFGVHPLVGGAGK</sequence>